<sequence length="69" mass="7682">MDFSIKPISETLFQDNHPFYTTNKRIAENNLLSGQGKDLNVGAVEQPSKDLKVMEVPESGKGKNINIYA</sequence>
<proteinExistence type="predicted"/>
<evidence type="ECO:0000313" key="1">
    <source>
        <dbReference type="EMBL" id="SVD02177.1"/>
    </source>
</evidence>
<gene>
    <name evidence="1" type="ORF">METZ01_LOCUS355031</name>
</gene>
<protein>
    <submittedName>
        <fullName evidence="1">Uncharacterized protein</fullName>
    </submittedName>
</protein>
<accession>A0A382RYT5</accession>
<dbReference type="EMBL" id="UINC01124789">
    <property type="protein sequence ID" value="SVD02177.1"/>
    <property type="molecule type" value="Genomic_DNA"/>
</dbReference>
<dbReference type="AlphaFoldDB" id="A0A382RYT5"/>
<organism evidence="1">
    <name type="scientific">marine metagenome</name>
    <dbReference type="NCBI Taxonomy" id="408172"/>
    <lineage>
        <taxon>unclassified sequences</taxon>
        <taxon>metagenomes</taxon>
        <taxon>ecological metagenomes</taxon>
    </lineage>
</organism>
<name>A0A382RYT5_9ZZZZ</name>
<reference evidence="1" key="1">
    <citation type="submission" date="2018-05" db="EMBL/GenBank/DDBJ databases">
        <authorList>
            <person name="Lanie J.A."/>
            <person name="Ng W.-L."/>
            <person name="Kazmierczak K.M."/>
            <person name="Andrzejewski T.M."/>
            <person name="Davidsen T.M."/>
            <person name="Wayne K.J."/>
            <person name="Tettelin H."/>
            <person name="Glass J.I."/>
            <person name="Rusch D."/>
            <person name="Podicherti R."/>
            <person name="Tsui H.-C.T."/>
            <person name="Winkler M.E."/>
        </authorList>
    </citation>
    <scope>NUCLEOTIDE SEQUENCE</scope>
</reference>